<reference evidence="1" key="1">
    <citation type="journal article" date="2014" name="Front. Microbiol.">
        <title>High frequency of phylogenetically diverse reductive dehalogenase-homologous genes in deep subseafloor sedimentary metagenomes.</title>
        <authorList>
            <person name="Kawai M."/>
            <person name="Futagami T."/>
            <person name="Toyoda A."/>
            <person name="Takaki Y."/>
            <person name="Nishi S."/>
            <person name="Hori S."/>
            <person name="Arai W."/>
            <person name="Tsubouchi T."/>
            <person name="Morono Y."/>
            <person name="Uchiyama I."/>
            <person name="Ito T."/>
            <person name="Fujiyama A."/>
            <person name="Inagaki F."/>
            <person name="Takami H."/>
        </authorList>
    </citation>
    <scope>NUCLEOTIDE SEQUENCE</scope>
    <source>
        <strain evidence="1">Expedition CK06-06</strain>
    </source>
</reference>
<accession>X1RQY3</accession>
<dbReference type="EMBL" id="BARW01000785">
    <property type="protein sequence ID" value="GAI69406.1"/>
    <property type="molecule type" value="Genomic_DNA"/>
</dbReference>
<comment type="caution">
    <text evidence="1">The sequence shown here is derived from an EMBL/GenBank/DDBJ whole genome shotgun (WGS) entry which is preliminary data.</text>
</comment>
<gene>
    <name evidence="1" type="ORF">S12H4_02964</name>
</gene>
<protein>
    <submittedName>
        <fullName evidence="1">Uncharacterized protein</fullName>
    </submittedName>
</protein>
<proteinExistence type="predicted"/>
<organism evidence="1">
    <name type="scientific">marine sediment metagenome</name>
    <dbReference type="NCBI Taxonomy" id="412755"/>
    <lineage>
        <taxon>unclassified sequences</taxon>
        <taxon>metagenomes</taxon>
        <taxon>ecological metagenomes</taxon>
    </lineage>
</organism>
<dbReference type="AlphaFoldDB" id="X1RQY3"/>
<name>X1RQY3_9ZZZZ</name>
<sequence>MTATDELKKSIERLKKDTDERIKRLKIGVKEVEQTRQEQTGQQYRQR</sequence>
<evidence type="ECO:0000313" key="1">
    <source>
        <dbReference type="EMBL" id="GAI69406.1"/>
    </source>
</evidence>